<organism evidence="1 2">
    <name type="scientific">Eumeta variegata</name>
    <name type="common">Bagworm moth</name>
    <name type="synonym">Eumeta japonica</name>
    <dbReference type="NCBI Taxonomy" id="151549"/>
    <lineage>
        <taxon>Eukaryota</taxon>
        <taxon>Metazoa</taxon>
        <taxon>Ecdysozoa</taxon>
        <taxon>Arthropoda</taxon>
        <taxon>Hexapoda</taxon>
        <taxon>Insecta</taxon>
        <taxon>Pterygota</taxon>
        <taxon>Neoptera</taxon>
        <taxon>Endopterygota</taxon>
        <taxon>Lepidoptera</taxon>
        <taxon>Glossata</taxon>
        <taxon>Ditrysia</taxon>
        <taxon>Tineoidea</taxon>
        <taxon>Psychidae</taxon>
        <taxon>Oiketicinae</taxon>
        <taxon>Eumeta</taxon>
    </lineage>
</organism>
<reference evidence="1 2" key="1">
    <citation type="journal article" date="2019" name="Commun. Biol.">
        <title>The bagworm genome reveals a unique fibroin gene that provides high tensile strength.</title>
        <authorList>
            <person name="Kono N."/>
            <person name="Nakamura H."/>
            <person name="Ohtoshi R."/>
            <person name="Tomita M."/>
            <person name="Numata K."/>
            <person name="Arakawa K."/>
        </authorList>
    </citation>
    <scope>NUCLEOTIDE SEQUENCE [LARGE SCALE GENOMIC DNA]</scope>
</reference>
<dbReference type="EMBL" id="BGZK01000106">
    <property type="protein sequence ID" value="GBP19257.1"/>
    <property type="molecule type" value="Genomic_DNA"/>
</dbReference>
<proteinExistence type="predicted"/>
<evidence type="ECO:0000313" key="1">
    <source>
        <dbReference type="EMBL" id="GBP19257.1"/>
    </source>
</evidence>
<protein>
    <submittedName>
        <fullName evidence="1">Uncharacterized protein</fullName>
    </submittedName>
</protein>
<evidence type="ECO:0000313" key="2">
    <source>
        <dbReference type="Proteomes" id="UP000299102"/>
    </source>
</evidence>
<keyword evidence="2" id="KW-1185">Reference proteome</keyword>
<sequence>MSGRCTSRFYVVVVVAPPEVYDPAILCSIEGLSLKSLHSGLVVGGHDRRHNGEDGTRGLTCRTKHKWLKSSSVDSTLRIESAAEFRVLYCKTLCPLASPHRRVVAMVFDVCQSSRIDIQFVGFEFVAEDQIRGSVYSTAPLQTFNRNNMHTFTPSIDLAVNIQKGSSIPISNYNSNPCAARKRP</sequence>
<comment type="caution">
    <text evidence="1">The sequence shown here is derived from an EMBL/GenBank/DDBJ whole genome shotgun (WGS) entry which is preliminary data.</text>
</comment>
<name>A0A4C1TZ25_EUMVA</name>
<gene>
    <name evidence="1" type="ORF">EVAR_79857_1</name>
</gene>
<accession>A0A4C1TZ25</accession>
<dbReference type="Proteomes" id="UP000299102">
    <property type="component" value="Unassembled WGS sequence"/>
</dbReference>
<dbReference type="AlphaFoldDB" id="A0A4C1TZ25"/>